<evidence type="ECO:0000256" key="4">
    <source>
        <dbReference type="SAM" id="MobiDB-lite"/>
    </source>
</evidence>
<evidence type="ECO:0000313" key="6">
    <source>
        <dbReference type="EMBL" id="GGB45233.1"/>
    </source>
</evidence>
<dbReference type="InterPro" id="IPR036390">
    <property type="entry name" value="WH_DNA-bd_sf"/>
</dbReference>
<name>A0ABQ1ILY2_9PROT</name>
<keyword evidence="3" id="KW-0804">Transcription</keyword>
<evidence type="ECO:0000259" key="5">
    <source>
        <dbReference type="PROSITE" id="PS50949"/>
    </source>
</evidence>
<dbReference type="PROSITE" id="PS50949">
    <property type="entry name" value="HTH_GNTR"/>
    <property type="match status" value="1"/>
</dbReference>
<feature type="domain" description="HTH gntR-type" evidence="5">
    <location>
        <begin position="21"/>
        <end position="88"/>
    </location>
</feature>
<dbReference type="InterPro" id="IPR000524">
    <property type="entry name" value="Tscrpt_reg_HTH_GntR"/>
</dbReference>
<dbReference type="SMART" id="SM00345">
    <property type="entry name" value="HTH_GNTR"/>
    <property type="match status" value="1"/>
</dbReference>
<dbReference type="SMART" id="SM00895">
    <property type="entry name" value="FCD"/>
    <property type="match status" value="1"/>
</dbReference>
<dbReference type="EMBL" id="BMDZ01000032">
    <property type="protein sequence ID" value="GGB45233.1"/>
    <property type="molecule type" value="Genomic_DNA"/>
</dbReference>
<reference evidence="7" key="1">
    <citation type="journal article" date="2019" name="Int. J. Syst. Evol. Microbiol.">
        <title>The Global Catalogue of Microorganisms (GCM) 10K type strain sequencing project: providing services to taxonomists for standard genome sequencing and annotation.</title>
        <authorList>
            <consortium name="The Broad Institute Genomics Platform"/>
            <consortium name="The Broad Institute Genome Sequencing Center for Infectious Disease"/>
            <person name="Wu L."/>
            <person name="Ma J."/>
        </authorList>
    </citation>
    <scope>NUCLEOTIDE SEQUENCE [LARGE SCALE GENOMIC DNA]</scope>
    <source>
        <strain evidence="7">CGMCC 1.10188</strain>
    </source>
</reference>
<dbReference type="Pfam" id="PF07729">
    <property type="entry name" value="FCD"/>
    <property type="match status" value="1"/>
</dbReference>
<evidence type="ECO:0000256" key="3">
    <source>
        <dbReference type="ARBA" id="ARBA00023163"/>
    </source>
</evidence>
<keyword evidence="7" id="KW-1185">Reference proteome</keyword>
<evidence type="ECO:0000313" key="7">
    <source>
        <dbReference type="Proteomes" id="UP000603352"/>
    </source>
</evidence>
<protein>
    <recommendedName>
        <fullName evidence="5">HTH gntR-type domain-containing protein</fullName>
    </recommendedName>
</protein>
<dbReference type="Proteomes" id="UP000603352">
    <property type="component" value="Unassembled WGS sequence"/>
</dbReference>
<dbReference type="PANTHER" id="PTHR43537:SF49">
    <property type="entry name" value="TRANSCRIPTIONAL REGULATORY PROTEIN"/>
    <property type="match status" value="1"/>
</dbReference>
<keyword evidence="2" id="KW-0238">DNA-binding</keyword>
<dbReference type="SUPFAM" id="SSF48008">
    <property type="entry name" value="GntR ligand-binding domain-like"/>
    <property type="match status" value="1"/>
</dbReference>
<accession>A0ABQ1ILY2</accession>
<evidence type="ECO:0000256" key="2">
    <source>
        <dbReference type="ARBA" id="ARBA00023125"/>
    </source>
</evidence>
<dbReference type="InterPro" id="IPR011711">
    <property type="entry name" value="GntR_C"/>
</dbReference>
<gene>
    <name evidence="6" type="ORF">GCM10011505_28130</name>
</gene>
<comment type="caution">
    <text evidence="6">The sequence shown here is derived from an EMBL/GenBank/DDBJ whole genome shotgun (WGS) entry which is preliminary data.</text>
</comment>
<dbReference type="SUPFAM" id="SSF46785">
    <property type="entry name" value="Winged helix' DNA-binding domain"/>
    <property type="match status" value="1"/>
</dbReference>
<feature type="region of interest" description="Disordered" evidence="4">
    <location>
        <begin position="1"/>
        <end position="20"/>
    </location>
</feature>
<sequence>MTLTQPTDTPEPPGQPGGVRRSLADTLARRIADDIIEGRLPPGIRLDEAELAGRFAVSRTPVREALGQVCAMGLAGRRPHRGVVVTVMSEARLHEMFVAMAELEASAARLAALNMTGPERHQLEALHLDSAAAVRAGAVEDYAAWNTRFHMLIYAGSHNAYLEELVGLTRKRLAPFRRAQFNVLGRLASSCAEHDRMVQAILRADAEAAAEATRAHVLTVSAASVAYVGARGADARRADARRADARRPADADRVLQPNPTVSYAADITPLGTTPIKDSIR</sequence>
<dbReference type="InterPro" id="IPR036388">
    <property type="entry name" value="WH-like_DNA-bd_sf"/>
</dbReference>
<dbReference type="InterPro" id="IPR008920">
    <property type="entry name" value="TF_FadR/GntR_C"/>
</dbReference>
<dbReference type="PANTHER" id="PTHR43537">
    <property type="entry name" value="TRANSCRIPTIONAL REGULATOR, GNTR FAMILY"/>
    <property type="match status" value="1"/>
</dbReference>
<dbReference type="Pfam" id="PF00392">
    <property type="entry name" value="GntR"/>
    <property type="match status" value="1"/>
</dbReference>
<dbReference type="Gene3D" id="1.20.120.530">
    <property type="entry name" value="GntR ligand-binding domain-like"/>
    <property type="match status" value="1"/>
</dbReference>
<dbReference type="CDD" id="cd07377">
    <property type="entry name" value="WHTH_GntR"/>
    <property type="match status" value="1"/>
</dbReference>
<keyword evidence="1" id="KW-0805">Transcription regulation</keyword>
<dbReference type="Gene3D" id="1.10.10.10">
    <property type="entry name" value="Winged helix-like DNA-binding domain superfamily/Winged helix DNA-binding domain"/>
    <property type="match status" value="1"/>
</dbReference>
<organism evidence="6 7">
    <name type="scientific">Tistrella bauzanensis</name>
    <dbReference type="NCBI Taxonomy" id="657419"/>
    <lineage>
        <taxon>Bacteria</taxon>
        <taxon>Pseudomonadati</taxon>
        <taxon>Pseudomonadota</taxon>
        <taxon>Alphaproteobacteria</taxon>
        <taxon>Geminicoccales</taxon>
        <taxon>Geminicoccaceae</taxon>
        <taxon>Tistrella</taxon>
    </lineage>
</organism>
<evidence type="ECO:0000256" key="1">
    <source>
        <dbReference type="ARBA" id="ARBA00023015"/>
    </source>
</evidence>
<proteinExistence type="predicted"/>